<evidence type="ECO:0000256" key="1">
    <source>
        <dbReference type="SAM" id="SignalP"/>
    </source>
</evidence>
<dbReference type="AlphaFoldDB" id="A0AAD3QYA6"/>
<protein>
    <submittedName>
        <fullName evidence="2">Beta-2-microglobulin-like protein</fullName>
    </submittedName>
</protein>
<comment type="caution">
    <text evidence="2">The sequence shown here is derived from an EMBL/GenBank/DDBJ whole genome shotgun (WGS) entry which is preliminary data.</text>
</comment>
<accession>A0AAD3QYA6</accession>
<dbReference type="Proteomes" id="UP001279410">
    <property type="component" value="Unassembled WGS sequence"/>
</dbReference>
<feature type="chain" id="PRO_5042099291" evidence="1">
    <location>
        <begin position="22"/>
        <end position="109"/>
    </location>
</feature>
<proteinExistence type="predicted"/>
<organism evidence="2 3">
    <name type="scientific">Lates japonicus</name>
    <name type="common">Japanese lates</name>
    <dbReference type="NCBI Taxonomy" id="270547"/>
    <lineage>
        <taxon>Eukaryota</taxon>
        <taxon>Metazoa</taxon>
        <taxon>Chordata</taxon>
        <taxon>Craniata</taxon>
        <taxon>Vertebrata</taxon>
        <taxon>Euteleostomi</taxon>
        <taxon>Actinopterygii</taxon>
        <taxon>Neopterygii</taxon>
        <taxon>Teleostei</taxon>
        <taxon>Neoteleostei</taxon>
        <taxon>Acanthomorphata</taxon>
        <taxon>Carangaria</taxon>
        <taxon>Carangaria incertae sedis</taxon>
        <taxon>Centropomidae</taxon>
        <taxon>Lates</taxon>
    </lineage>
</organism>
<evidence type="ECO:0000313" key="3">
    <source>
        <dbReference type="Proteomes" id="UP001279410"/>
    </source>
</evidence>
<sequence>MRPLVCALLLGLLCLLDPSTAKESAPKVQVYSRGPGEYGKTNTIICHTRALHPKGGRGVHLQSDSHGEEQGLPVGTRYVSSMLHLASDQRYLKKMKKIGMFCLYLWASL</sequence>
<evidence type="ECO:0000313" key="2">
    <source>
        <dbReference type="EMBL" id="GLD48045.1"/>
    </source>
</evidence>
<reference evidence="2" key="1">
    <citation type="submission" date="2022-08" db="EMBL/GenBank/DDBJ databases">
        <title>Genome sequencing of akame (Lates japonicus).</title>
        <authorList>
            <person name="Hashiguchi Y."/>
            <person name="Takahashi H."/>
        </authorList>
    </citation>
    <scope>NUCLEOTIDE SEQUENCE</scope>
    <source>
        <strain evidence="2">Kochi</strain>
    </source>
</reference>
<keyword evidence="1" id="KW-0732">Signal</keyword>
<name>A0AAD3QYA6_LATJO</name>
<gene>
    <name evidence="2" type="ORF">AKAME5_000208800</name>
</gene>
<keyword evidence="3" id="KW-1185">Reference proteome</keyword>
<dbReference type="EMBL" id="BRZM01000005">
    <property type="protein sequence ID" value="GLD48045.1"/>
    <property type="molecule type" value="Genomic_DNA"/>
</dbReference>
<feature type="signal peptide" evidence="1">
    <location>
        <begin position="1"/>
        <end position="21"/>
    </location>
</feature>